<dbReference type="InterPro" id="IPR036188">
    <property type="entry name" value="FAD/NAD-bd_sf"/>
</dbReference>
<feature type="binding site" evidence="4">
    <location>
        <begin position="175"/>
        <end position="182"/>
    </location>
    <ligand>
        <name>NAD(+)</name>
        <dbReference type="ChEBI" id="CHEBI:57540"/>
    </ligand>
</feature>
<dbReference type="Pfam" id="PF07992">
    <property type="entry name" value="Pyr_redox_2"/>
    <property type="match status" value="1"/>
</dbReference>
<evidence type="ECO:0000259" key="6">
    <source>
        <dbReference type="Pfam" id="PF02852"/>
    </source>
</evidence>
<feature type="domain" description="FAD/NAD(P)-binding" evidence="7">
    <location>
        <begin position="8"/>
        <end position="322"/>
    </location>
</feature>
<evidence type="ECO:0000256" key="5">
    <source>
        <dbReference type="PIRSR" id="PIRSR000350-4"/>
    </source>
</evidence>
<keyword evidence="3 4" id="KW-0274">FAD</keyword>
<dbReference type="STRING" id="192814.GCA_900166575_02148"/>
<evidence type="ECO:0000259" key="7">
    <source>
        <dbReference type="Pfam" id="PF07992"/>
    </source>
</evidence>
<comment type="similarity">
    <text evidence="1">Belongs to the class-I pyridine nucleotide-disulfide oxidoreductase family.</text>
</comment>
<dbReference type="InterPro" id="IPR023753">
    <property type="entry name" value="FAD/NAD-binding_dom"/>
</dbReference>
<dbReference type="SUPFAM" id="SSF55424">
    <property type="entry name" value="FAD/NAD-linked reductases, dimerisation (C-terminal) domain"/>
    <property type="match status" value="1"/>
</dbReference>
<dbReference type="PIRSF" id="PIRSF000350">
    <property type="entry name" value="Mercury_reductase_MerA"/>
    <property type="match status" value="1"/>
</dbReference>
<keyword evidence="4" id="KW-0520">NAD</keyword>
<dbReference type="EMBL" id="SRJC01000001">
    <property type="protein sequence ID" value="TGB05120.1"/>
    <property type="molecule type" value="Genomic_DNA"/>
</dbReference>
<gene>
    <name evidence="8" type="ORF">E4663_09040</name>
</gene>
<dbReference type="InterPro" id="IPR001100">
    <property type="entry name" value="Pyr_nuc-diS_OxRdtase"/>
</dbReference>
<feature type="disulfide bond" description="Redox-active" evidence="5">
    <location>
        <begin position="45"/>
        <end position="50"/>
    </location>
</feature>
<comment type="cofactor">
    <cofactor evidence="4">
        <name>FAD</name>
        <dbReference type="ChEBI" id="CHEBI:57692"/>
    </cofactor>
    <text evidence="4">Binds 1 FAD per subunit.</text>
</comment>
<evidence type="ECO:0000256" key="1">
    <source>
        <dbReference type="ARBA" id="ARBA00007532"/>
    </source>
</evidence>
<dbReference type="GO" id="GO:0016491">
    <property type="term" value="F:oxidoreductase activity"/>
    <property type="evidence" value="ECO:0007669"/>
    <property type="project" value="InterPro"/>
</dbReference>
<feature type="binding site" evidence="4">
    <location>
        <position position="307"/>
    </location>
    <ligand>
        <name>FAD</name>
        <dbReference type="ChEBI" id="CHEBI:57692"/>
    </ligand>
</feature>
<evidence type="ECO:0000313" key="8">
    <source>
        <dbReference type="EMBL" id="TGB05120.1"/>
    </source>
</evidence>
<dbReference type="SUPFAM" id="SSF51905">
    <property type="entry name" value="FAD/NAD(P)-binding domain"/>
    <property type="match status" value="1"/>
</dbReference>
<proteinExistence type="inferred from homology"/>
<feature type="binding site" evidence="4">
    <location>
        <position position="54"/>
    </location>
    <ligand>
        <name>FAD</name>
        <dbReference type="ChEBI" id="CHEBI:57692"/>
    </ligand>
</feature>
<keyword evidence="2" id="KW-0285">Flavoprotein</keyword>
<evidence type="ECO:0000313" key="9">
    <source>
        <dbReference type="Proteomes" id="UP000297982"/>
    </source>
</evidence>
<feature type="domain" description="Pyridine nucleotide-disulphide oxidoreductase dimerisation" evidence="6">
    <location>
        <begin position="344"/>
        <end position="444"/>
    </location>
</feature>
<dbReference type="PRINTS" id="PR00411">
    <property type="entry name" value="PNDRDTASEI"/>
</dbReference>
<organism evidence="8 9">
    <name type="scientific">Halobacillus salinus</name>
    <dbReference type="NCBI Taxonomy" id="192814"/>
    <lineage>
        <taxon>Bacteria</taxon>
        <taxon>Bacillati</taxon>
        <taxon>Bacillota</taxon>
        <taxon>Bacilli</taxon>
        <taxon>Bacillales</taxon>
        <taxon>Bacillaceae</taxon>
        <taxon>Halobacillus</taxon>
    </lineage>
</organism>
<evidence type="ECO:0000256" key="3">
    <source>
        <dbReference type="ARBA" id="ARBA00022827"/>
    </source>
</evidence>
<keyword evidence="4" id="KW-0547">Nucleotide-binding</keyword>
<dbReference type="PANTHER" id="PTHR43014">
    <property type="entry name" value="MERCURIC REDUCTASE"/>
    <property type="match status" value="1"/>
</dbReference>
<comment type="caution">
    <text evidence="8">The sequence shown here is derived from an EMBL/GenBank/DDBJ whole genome shotgun (WGS) entry which is preliminary data.</text>
</comment>
<dbReference type="Pfam" id="PF02852">
    <property type="entry name" value="Pyr_redox_dim"/>
    <property type="match status" value="1"/>
</dbReference>
<dbReference type="GO" id="GO:0000166">
    <property type="term" value="F:nucleotide binding"/>
    <property type="evidence" value="ECO:0007669"/>
    <property type="project" value="UniProtKB-KW"/>
</dbReference>
<name>A0A4Z0H4U5_9BACI</name>
<dbReference type="PANTHER" id="PTHR43014:SF5">
    <property type="entry name" value="GLUTATHIONE REDUCTASE (NADPH)"/>
    <property type="match status" value="1"/>
</dbReference>
<sequence length="453" mass="49824">MGLMTSTYDLIVIGSGPAGGRAANQARKKGWKVAIVEEREFGGTCPNRGCDPKKVLVGISEIYDNAQRVMGSGLKGEVHLDWQELKTFKDKFVEPVSPSIEESLKNEGIDTFKGKAVFQDAKTISVGDQTLAGQKIIIATGAKPATLPVEGGDLLTTSDEFFELEELPDRILFVGGGYISFEFAHLCARLGKDVIILHRGRNVLESFDHEMTNKLIELTKDLGVDIHVGTEVTAIEKAQDGGYRLNVKKFDHEHEFKADLVVHGGGRSPNVDGMQLDKAGIELGEKGIKVNDFYQTQSHSHIYAVGDVAENGQPPLTPVAGEEVRRLLQHLFEEEEISPVNTPVPSVVFTYPKLAKVGLTQQEASSQNIPYEVQSKNIASFFSYKRTNENGAYVKILTNPLTNEIIGAHLLTSSAEHLINIFALAMKKKMTKQELSSFLWAYPSEESDIPSFF</sequence>
<reference evidence="8 9" key="1">
    <citation type="journal article" date="2003" name="Int. J. Syst. Evol. Microbiol.">
        <title>Halobacillus salinus sp. nov., isolated from a salt lake on the coast of the East Sea in Korea.</title>
        <authorList>
            <person name="Yoon J.H."/>
            <person name="Kang K.H."/>
            <person name="Park Y.H."/>
        </authorList>
    </citation>
    <scope>NUCLEOTIDE SEQUENCE [LARGE SCALE GENOMIC DNA]</scope>
    <source>
        <strain evidence="8 9">HSL-3</strain>
    </source>
</reference>
<keyword evidence="9" id="KW-1185">Reference proteome</keyword>
<dbReference type="AlphaFoldDB" id="A0A4Z0H4U5"/>
<evidence type="ECO:0000256" key="4">
    <source>
        <dbReference type="PIRSR" id="PIRSR000350-3"/>
    </source>
</evidence>
<protein>
    <submittedName>
        <fullName evidence="8">NAD(P)/FAD-dependent oxidoreductase</fullName>
    </submittedName>
</protein>
<accession>A0A4Z0H4U5</accession>
<feature type="binding site" evidence="4">
    <location>
        <position position="266"/>
    </location>
    <ligand>
        <name>NAD(+)</name>
        <dbReference type="ChEBI" id="CHEBI:57540"/>
    </ligand>
</feature>
<dbReference type="InterPro" id="IPR004099">
    <property type="entry name" value="Pyr_nucl-diS_OxRdtase_dimer"/>
</dbReference>
<dbReference type="InterPro" id="IPR016156">
    <property type="entry name" value="FAD/NAD-linked_Rdtase_dimer_sf"/>
</dbReference>
<dbReference type="PRINTS" id="PR00368">
    <property type="entry name" value="FADPNR"/>
</dbReference>
<dbReference type="Proteomes" id="UP000297982">
    <property type="component" value="Unassembled WGS sequence"/>
</dbReference>
<dbReference type="Gene3D" id="3.50.50.60">
    <property type="entry name" value="FAD/NAD(P)-binding domain"/>
    <property type="match status" value="2"/>
</dbReference>
<evidence type="ECO:0000256" key="2">
    <source>
        <dbReference type="ARBA" id="ARBA00022630"/>
    </source>
</evidence>
<dbReference type="Gene3D" id="3.30.390.30">
    <property type="match status" value="1"/>
</dbReference>